<sequence>MSDFEREIASSRRLFRPRFSVVAAVTALFSGLAKGGLALLFVFSTLIAAIFGGPGATDLPTTRRDWRILLLFAIVVVVGVFAWHRLKQE</sequence>
<protein>
    <recommendedName>
        <fullName evidence="4">Transmembrane protein</fullName>
    </recommendedName>
</protein>
<dbReference type="EMBL" id="CATZAT010000014">
    <property type="protein sequence ID" value="CAJ0804334.1"/>
    <property type="molecule type" value="Genomic_DNA"/>
</dbReference>
<proteinExistence type="predicted"/>
<accession>A0ABC8QL26</accession>
<evidence type="ECO:0000313" key="3">
    <source>
        <dbReference type="Proteomes" id="UP001189663"/>
    </source>
</evidence>
<reference evidence="2 3" key="1">
    <citation type="submission" date="2023-07" db="EMBL/GenBank/DDBJ databases">
        <authorList>
            <person name="Peeters C."/>
        </authorList>
    </citation>
    <scope>NUCLEOTIDE SEQUENCE [LARGE SCALE GENOMIC DNA]</scope>
    <source>
        <strain evidence="2 3">LMG 18096</strain>
    </source>
</reference>
<dbReference type="AlphaFoldDB" id="A0ABC8QL26"/>
<name>A0ABC8QL26_9RALS</name>
<keyword evidence="1" id="KW-1133">Transmembrane helix</keyword>
<keyword evidence="3" id="KW-1185">Reference proteome</keyword>
<feature type="transmembrane region" description="Helical" evidence="1">
    <location>
        <begin position="66"/>
        <end position="83"/>
    </location>
</feature>
<evidence type="ECO:0000313" key="2">
    <source>
        <dbReference type="EMBL" id="CAJ0804334.1"/>
    </source>
</evidence>
<feature type="transmembrane region" description="Helical" evidence="1">
    <location>
        <begin position="21"/>
        <end position="51"/>
    </location>
</feature>
<dbReference type="RefSeq" id="WP_024979038.1">
    <property type="nucleotide sequence ID" value="NZ_CATZAT010000014.1"/>
</dbReference>
<dbReference type="Proteomes" id="UP001189663">
    <property type="component" value="Unassembled WGS sequence"/>
</dbReference>
<gene>
    <name evidence="2" type="ORF">LMG18096_04434</name>
</gene>
<organism evidence="2 3">
    <name type="scientific">Ralstonia holmesii</name>
    <dbReference type="NCBI Taxonomy" id="3058602"/>
    <lineage>
        <taxon>Bacteria</taxon>
        <taxon>Pseudomonadati</taxon>
        <taxon>Pseudomonadota</taxon>
        <taxon>Betaproteobacteria</taxon>
        <taxon>Burkholderiales</taxon>
        <taxon>Burkholderiaceae</taxon>
        <taxon>Ralstonia</taxon>
    </lineage>
</organism>
<evidence type="ECO:0000256" key="1">
    <source>
        <dbReference type="SAM" id="Phobius"/>
    </source>
</evidence>
<evidence type="ECO:0008006" key="4">
    <source>
        <dbReference type="Google" id="ProtNLM"/>
    </source>
</evidence>
<comment type="caution">
    <text evidence="2">The sequence shown here is derived from an EMBL/GenBank/DDBJ whole genome shotgun (WGS) entry which is preliminary data.</text>
</comment>
<keyword evidence="1" id="KW-0812">Transmembrane</keyword>
<keyword evidence="1" id="KW-0472">Membrane</keyword>